<evidence type="ECO:0000313" key="2">
    <source>
        <dbReference type="Proteomes" id="UP000824263"/>
    </source>
</evidence>
<evidence type="ECO:0000313" key="1">
    <source>
        <dbReference type="EMBL" id="HIW83662.1"/>
    </source>
</evidence>
<proteinExistence type="predicted"/>
<dbReference type="Proteomes" id="UP000824263">
    <property type="component" value="Unassembled WGS sequence"/>
</dbReference>
<reference evidence="1" key="1">
    <citation type="journal article" date="2021" name="PeerJ">
        <title>Extensive microbial diversity within the chicken gut microbiome revealed by metagenomics and culture.</title>
        <authorList>
            <person name="Gilroy R."/>
            <person name="Ravi A."/>
            <person name="Getino M."/>
            <person name="Pursley I."/>
            <person name="Horton D.L."/>
            <person name="Alikhan N.F."/>
            <person name="Baker D."/>
            <person name="Gharbi K."/>
            <person name="Hall N."/>
            <person name="Watson M."/>
            <person name="Adriaenssens E.M."/>
            <person name="Foster-Nyarko E."/>
            <person name="Jarju S."/>
            <person name="Secka A."/>
            <person name="Antonio M."/>
            <person name="Oren A."/>
            <person name="Chaudhuri R.R."/>
            <person name="La Ragione R."/>
            <person name="Hildebrand F."/>
            <person name="Pallen M.J."/>
        </authorList>
    </citation>
    <scope>NUCLEOTIDE SEQUENCE</scope>
    <source>
        <strain evidence="1">ChiSxjej1B13-11762</strain>
    </source>
</reference>
<accession>A0A9D1RBM2</accession>
<gene>
    <name evidence="1" type="ORF">H9873_04995</name>
</gene>
<organism evidence="1 2">
    <name type="scientific">Candidatus Dorea gallistercoris</name>
    <dbReference type="NCBI Taxonomy" id="2838542"/>
    <lineage>
        <taxon>Bacteria</taxon>
        <taxon>Bacillati</taxon>
        <taxon>Bacillota</taxon>
        <taxon>Clostridia</taxon>
        <taxon>Lachnospirales</taxon>
        <taxon>Lachnospiraceae</taxon>
        <taxon>Dorea</taxon>
    </lineage>
</organism>
<protein>
    <submittedName>
        <fullName evidence="1">Uncharacterized protein</fullName>
    </submittedName>
</protein>
<reference evidence="1" key="2">
    <citation type="submission" date="2021-04" db="EMBL/GenBank/DDBJ databases">
        <authorList>
            <person name="Gilroy R."/>
        </authorList>
    </citation>
    <scope>NUCLEOTIDE SEQUENCE</scope>
    <source>
        <strain evidence="1">ChiSxjej1B13-11762</strain>
    </source>
</reference>
<dbReference type="EMBL" id="DXGF01000092">
    <property type="protein sequence ID" value="HIW83662.1"/>
    <property type="molecule type" value="Genomic_DNA"/>
</dbReference>
<sequence>MPTTLVPINGIVQNISSVNDDCCQQQVAIRNAQGVYNFIVGPDTYVIGSIRLRPGMSITAFYDANVAVPLIYPPQYQAVIISRRNPGENIYAGYFSEDLISEDQTLELNIDNSTEVVTANGQQFSCNPGGHMLIVYYTTTTRSLPPQTTPRRVIVLC</sequence>
<name>A0A9D1RBM2_9FIRM</name>
<dbReference type="AlphaFoldDB" id="A0A9D1RBM2"/>
<comment type="caution">
    <text evidence="1">The sequence shown here is derived from an EMBL/GenBank/DDBJ whole genome shotgun (WGS) entry which is preliminary data.</text>
</comment>